<evidence type="ECO:0000313" key="2">
    <source>
        <dbReference type="Proteomes" id="UP000036681"/>
    </source>
</evidence>
<evidence type="ECO:0000313" key="3">
    <source>
        <dbReference type="WBParaSite" id="ALUE_0002339501-mRNA-1"/>
    </source>
</evidence>
<proteinExistence type="predicted"/>
<dbReference type="AlphaFoldDB" id="A0A0M3IXB7"/>
<feature type="compositionally biased region" description="Polar residues" evidence="1">
    <location>
        <begin position="67"/>
        <end position="78"/>
    </location>
</feature>
<organism evidence="2 3">
    <name type="scientific">Ascaris lumbricoides</name>
    <name type="common">Giant roundworm</name>
    <dbReference type="NCBI Taxonomy" id="6252"/>
    <lineage>
        <taxon>Eukaryota</taxon>
        <taxon>Metazoa</taxon>
        <taxon>Ecdysozoa</taxon>
        <taxon>Nematoda</taxon>
        <taxon>Chromadorea</taxon>
        <taxon>Rhabditida</taxon>
        <taxon>Spirurina</taxon>
        <taxon>Ascaridomorpha</taxon>
        <taxon>Ascaridoidea</taxon>
        <taxon>Ascarididae</taxon>
        <taxon>Ascaris</taxon>
    </lineage>
</organism>
<dbReference type="Proteomes" id="UP000036681">
    <property type="component" value="Unplaced"/>
</dbReference>
<reference evidence="3" key="1">
    <citation type="submission" date="2017-02" db="UniProtKB">
        <authorList>
            <consortium name="WormBaseParasite"/>
        </authorList>
    </citation>
    <scope>IDENTIFICATION</scope>
</reference>
<protein>
    <submittedName>
        <fullName evidence="3">UPF0246 protein</fullName>
    </submittedName>
</protein>
<keyword evidence="2" id="KW-1185">Reference proteome</keyword>
<dbReference type="WBParaSite" id="ALUE_0002339501-mRNA-1">
    <property type="protein sequence ID" value="ALUE_0002339501-mRNA-1"/>
    <property type="gene ID" value="ALUE_0002339501"/>
</dbReference>
<sequence>MLEVRISGPLVPGIADTQIQDVSVSEVADARIPDRLVLELAGTWNRDVPTAGAAAAQTLDASSTSAESNSFVTESQPDTNEEEVCAEVQTTAGINPFDELRAFNAVKLAEKMSMKDEEFIGWLTDLKLVPRGRICDCGFEMRIYLSPEFDKQQWKCRR</sequence>
<accession>A0A0M3IXB7</accession>
<feature type="compositionally biased region" description="Low complexity" evidence="1">
    <location>
        <begin position="55"/>
        <end position="66"/>
    </location>
</feature>
<name>A0A0M3IXB7_ASCLU</name>
<feature type="region of interest" description="Disordered" evidence="1">
    <location>
        <begin position="55"/>
        <end position="81"/>
    </location>
</feature>
<evidence type="ECO:0000256" key="1">
    <source>
        <dbReference type="SAM" id="MobiDB-lite"/>
    </source>
</evidence>